<evidence type="ECO:0000313" key="3">
    <source>
        <dbReference type="Proteomes" id="UP000050525"/>
    </source>
</evidence>
<reference evidence="2 3" key="1">
    <citation type="journal article" date="2012" name="Genome Biol.">
        <title>Sequencing three crocodilian genomes to illuminate the evolution of archosaurs and amniotes.</title>
        <authorList>
            <person name="St John J.A."/>
            <person name="Braun E.L."/>
            <person name="Isberg S.R."/>
            <person name="Miles L.G."/>
            <person name="Chong A.Y."/>
            <person name="Gongora J."/>
            <person name="Dalzell P."/>
            <person name="Moran C."/>
            <person name="Bed'hom B."/>
            <person name="Abzhanov A."/>
            <person name="Burgess S.C."/>
            <person name="Cooksey A.M."/>
            <person name="Castoe T.A."/>
            <person name="Crawford N.G."/>
            <person name="Densmore L.D."/>
            <person name="Drew J.C."/>
            <person name="Edwards S.V."/>
            <person name="Faircloth B.C."/>
            <person name="Fujita M.K."/>
            <person name="Greenwold M.J."/>
            <person name="Hoffmann F.G."/>
            <person name="Howard J.M."/>
            <person name="Iguchi T."/>
            <person name="Janes D.E."/>
            <person name="Khan S.Y."/>
            <person name="Kohno S."/>
            <person name="de Koning A.J."/>
            <person name="Lance S.L."/>
            <person name="McCarthy F.M."/>
            <person name="McCormack J.E."/>
            <person name="Merchant M.E."/>
            <person name="Peterson D.G."/>
            <person name="Pollock D.D."/>
            <person name="Pourmand N."/>
            <person name="Raney B.J."/>
            <person name="Roessler K.A."/>
            <person name="Sanford J.R."/>
            <person name="Sawyer R.H."/>
            <person name="Schmidt C.J."/>
            <person name="Triplett E.W."/>
            <person name="Tuberville T.D."/>
            <person name="Venegas-Anaya M."/>
            <person name="Howard J.T."/>
            <person name="Jarvis E.D."/>
            <person name="Guillette L.J.Jr."/>
            <person name="Glenn T.C."/>
            <person name="Green R.E."/>
            <person name="Ray D.A."/>
        </authorList>
    </citation>
    <scope>NUCLEOTIDE SEQUENCE [LARGE SCALE GENOMIC DNA]</scope>
    <source>
        <strain evidence="2">KSC_2009_1</strain>
    </source>
</reference>
<sequence length="68" mass="7721">MSSEATNATKLTSEPESQPGELNFPFMDEETSSNLELHSWDLMKKRRWNLLSGLPTEGTKPQDFSSFL</sequence>
<accession>A0A151NYW1</accession>
<keyword evidence="3" id="KW-1185">Reference proteome</keyword>
<dbReference type="Proteomes" id="UP000050525">
    <property type="component" value="Unassembled WGS sequence"/>
</dbReference>
<feature type="compositionally biased region" description="Polar residues" evidence="1">
    <location>
        <begin position="1"/>
        <end position="16"/>
    </location>
</feature>
<evidence type="ECO:0000256" key="1">
    <source>
        <dbReference type="SAM" id="MobiDB-lite"/>
    </source>
</evidence>
<dbReference type="EMBL" id="AKHW03001485">
    <property type="protein sequence ID" value="KYO42071.1"/>
    <property type="molecule type" value="Genomic_DNA"/>
</dbReference>
<dbReference type="AlphaFoldDB" id="A0A151NYW1"/>
<organism evidence="2 3">
    <name type="scientific">Alligator mississippiensis</name>
    <name type="common">American alligator</name>
    <dbReference type="NCBI Taxonomy" id="8496"/>
    <lineage>
        <taxon>Eukaryota</taxon>
        <taxon>Metazoa</taxon>
        <taxon>Chordata</taxon>
        <taxon>Craniata</taxon>
        <taxon>Vertebrata</taxon>
        <taxon>Euteleostomi</taxon>
        <taxon>Archelosauria</taxon>
        <taxon>Archosauria</taxon>
        <taxon>Crocodylia</taxon>
        <taxon>Alligatoridae</taxon>
        <taxon>Alligatorinae</taxon>
        <taxon>Alligator</taxon>
    </lineage>
</organism>
<gene>
    <name evidence="2" type="ORF">Y1Q_0002716</name>
</gene>
<evidence type="ECO:0000313" key="2">
    <source>
        <dbReference type="EMBL" id="KYO42071.1"/>
    </source>
</evidence>
<name>A0A151NYW1_ALLMI</name>
<comment type="caution">
    <text evidence="2">The sequence shown here is derived from an EMBL/GenBank/DDBJ whole genome shotgun (WGS) entry which is preliminary data.</text>
</comment>
<proteinExistence type="predicted"/>
<feature type="region of interest" description="Disordered" evidence="1">
    <location>
        <begin position="1"/>
        <end position="28"/>
    </location>
</feature>
<protein>
    <submittedName>
        <fullName evidence="2">Uncharacterized protein</fullName>
    </submittedName>
</protein>